<evidence type="ECO:0000256" key="1">
    <source>
        <dbReference type="SAM" id="MobiDB-lite"/>
    </source>
</evidence>
<dbReference type="Proteomes" id="UP000198825">
    <property type="component" value="Chromosome I"/>
</dbReference>
<dbReference type="Pfam" id="PF06283">
    <property type="entry name" value="ThuA"/>
    <property type="match status" value="1"/>
</dbReference>
<name>A0A1H2M1D4_9ACTN</name>
<dbReference type="InterPro" id="IPR029062">
    <property type="entry name" value="Class_I_gatase-like"/>
</dbReference>
<sequence>MTTPDHAPEASTDPTPTPGPARRALVVRGGWDGHVPVEATDRFIPFLREQGFEVRVEDSPEVYTDAEALAATDLVVQCYTMGEASKEAVAGLRAAIAAGTGFAGWHGGIADSFRNVSDYLHLVGGSFACHPARDPEHPTGDQSDNYVDYRVEILPEHAEHPVVAGLEDFDLYSEQYWVNFDDYCDVLATTTQKARPGDPWNRPVTSPAIWTRAWGEGRVFVATPGHSLDVLDHPSVRTVVERGLLWAARGSGQPYGVTAPDAGAAA</sequence>
<reference evidence="4" key="1">
    <citation type="submission" date="2016-10" db="EMBL/GenBank/DDBJ databases">
        <authorList>
            <person name="Varghese N."/>
            <person name="Submissions S."/>
        </authorList>
    </citation>
    <scope>NUCLEOTIDE SEQUENCE [LARGE SCALE GENOMIC DNA]</scope>
    <source>
        <strain evidence="4">DSM 21743</strain>
    </source>
</reference>
<evidence type="ECO:0000313" key="3">
    <source>
        <dbReference type="EMBL" id="SDU87057.1"/>
    </source>
</evidence>
<dbReference type="InterPro" id="IPR029010">
    <property type="entry name" value="ThuA-like"/>
</dbReference>
<feature type="region of interest" description="Disordered" evidence="1">
    <location>
        <begin position="1"/>
        <end position="21"/>
    </location>
</feature>
<protein>
    <recommendedName>
        <fullName evidence="2">ThuA-like domain-containing protein</fullName>
    </recommendedName>
</protein>
<evidence type="ECO:0000259" key="2">
    <source>
        <dbReference type="Pfam" id="PF06283"/>
    </source>
</evidence>
<accession>A0A1H2M1D4</accession>
<dbReference type="PANTHER" id="PTHR40469:SF2">
    <property type="entry name" value="GALACTOSE-BINDING DOMAIN-LIKE SUPERFAMILY PROTEIN"/>
    <property type="match status" value="1"/>
</dbReference>
<dbReference type="Gene3D" id="3.40.50.880">
    <property type="match status" value="1"/>
</dbReference>
<feature type="domain" description="ThuA-like" evidence="2">
    <location>
        <begin position="23"/>
        <end position="247"/>
    </location>
</feature>
<dbReference type="STRING" id="546874.SAMN04488544_1238"/>
<dbReference type="OrthoDB" id="9785923at2"/>
<gene>
    <name evidence="3" type="ORF">SAMN04488544_1238</name>
</gene>
<dbReference type="SUPFAM" id="SSF52317">
    <property type="entry name" value="Class I glutamine amidotransferase-like"/>
    <property type="match status" value="1"/>
</dbReference>
<proteinExistence type="predicted"/>
<dbReference type="EMBL" id="LT629799">
    <property type="protein sequence ID" value="SDU87057.1"/>
    <property type="molecule type" value="Genomic_DNA"/>
</dbReference>
<evidence type="ECO:0000313" key="4">
    <source>
        <dbReference type="Proteomes" id="UP000198825"/>
    </source>
</evidence>
<dbReference type="PANTHER" id="PTHR40469">
    <property type="entry name" value="SECRETED GLYCOSYL HYDROLASE"/>
    <property type="match status" value="1"/>
</dbReference>
<dbReference type="RefSeq" id="WP_091073689.1">
    <property type="nucleotide sequence ID" value="NZ_LT629799.1"/>
</dbReference>
<keyword evidence="4" id="KW-1185">Reference proteome</keyword>
<organism evidence="3 4">
    <name type="scientific">Microlunatus sagamiharensis</name>
    <dbReference type="NCBI Taxonomy" id="546874"/>
    <lineage>
        <taxon>Bacteria</taxon>
        <taxon>Bacillati</taxon>
        <taxon>Actinomycetota</taxon>
        <taxon>Actinomycetes</taxon>
        <taxon>Propionibacteriales</taxon>
        <taxon>Propionibacteriaceae</taxon>
        <taxon>Microlunatus</taxon>
    </lineage>
</organism>
<dbReference type="AlphaFoldDB" id="A0A1H2M1D4"/>